<name>A0A0B7ASS0_9EUPU</name>
<protein>
    <submittedName>
        <fullName evidence="1">Uncharacterized protein</fullName>
    </submittedName>
</protein>
<gene>
    <name evidence="1" type="primary">ORF138503</name>
</gene>
<sequence length="58" mass="6760">ILQELGLKQPEKNKITGISVGSSTNIELVRFVARCCWRYCEADQRTYEHVRVYKDISN</sequence>
<dbReference type="AlphaFoldDB" id="A0A0B7ASS0"/>
<organism evidence="1">
    <name type="scientific">Arion vulgaris</name>
    <dbReference type="NCBI Taxonomy" id="1028688"/>
    <lineage>
        <taxon>Eukaryota</taxon>
        <taxon>Metazoa</taxon>
        <taxon>Spiralia</taxon>
        <taxon>Lophotrochozoa</taxon>
        <taxon>Mollusca</taxon>
        <taxon>Gastropoda</taxon>
        <taxon>Heterobranchia</taxon>
        <taxon>Euthyneura</taxon>
        <taxon>Panpulmonata</taxon>
        <taxon>Eupulmonata</taxon>
        <taxon>Stylommatophora</taxon>
        <taxon>Helicina</taxon>
        <taxon>Arionoidea</taxon>
        <taxon>Arionidae</taxon>
        <taxon>Arion</taxon>
    </lineage>
</organism>
<evidence type="ECO:0000313" key="1">
    <source>
        <dbReference type="EMBL" id="CEK83682.1"/>
    </source>
</evidence>
<accession>A0A0B7ASS0</accession>
<feature type="non-terminal residue" evidence="1">
    <location>
        <position position="1"/>
    </location>
</feature>
<proteinExistence type="predicted"/>
<dbReference type="EMBL" id="HACG01036817">
    <property type="protein sequence ID" value="CEK83682.1"/>
    <property type="molecule type" value="Transcribed_RNA"/>
</dbReference>
<reference evidence="1" key="1">
    <citation type="submission" date="2014-12" db="EMBL/GenBank/DDBJ databases">
        <title>Insight into the proteome of Arion vulgaris.</title>
        <authorList>
            <person name="Aradska J."/>
            <person name="Bulat T."/>
            <person name="Smidak R."/>
            <person name="Sarate P."/>
            <person name="Gangsoo J."/>
            <person name="Sialana F."/>
            <person name="Bilban M."/>
            <person name="Lubec G."/>
        </authorList>
    </citation>
    <scope>NUCLEOTIDE SEQUENCE</scope>
    <source>
        <tissue evidence="1">Skin</tissue>
    </source>
</reference>